<dbReference type="Pfam" id="PF12864">
    <property type="entry name" value="DUF3822"/>
    <property type="match status" value="1"/>
</dbReference>
<dbReference type="RefSeq" id="WP_025065151.1">
    <property type="nucleotide sequence ID" value="NZ_CP013195.1"/>
</dbReference>
<dbReference type="KEGG" id="peo:AS203_00980"/>
<evidence type="ECO:0000313" key="2">
    <source>
        <dbReference type="Proteomes" id="UP000056252"/>
    </source>
</evidence>
<dbReference type="CDD" id="cd24013">
    <property type="entry name" value="ASKHA_ATPase_BT3980-like"/>
    <property type="match status" value="1"/>
</dbReference>
<dbReference type="Proteomes" id="UP000056252">
    <property type="component" value="Chromosome"/>
</dbReference>
<organism evidence="1 2">
    <name type="scientific">Hoylesella enoeca</name>
    <dbReference type="NCBI Taxonomy" id="76123"/>
    <lineage>
        <taxon>Bacteria</taxon>
        <taxon>Pseudomonadati</taxon>
        <taxon>Bacteroidota</taxon>
        <taxon>Bacteroidia</taxon>
        <taxon>Bacteroidales</taxon>
        <taxon>Prevotellaceae</taxon>
        <taxon>Hoylesella</taxon>
    </lineage>
</organism>
<dbReference type="eggNOG" id="ENOG502ZZ44">
    <property type="taxonomic scope" value="Bacteria"/>
</dbReference>
<keyword evidence="2" id="KW-1185">Reference proteome</keyword>
<dbReference type="Gene3D" id="3.30.420.250">
    <property type="match status" value="1"/>
</dbReference>
<gene>
    <name evidence="1" type="ORF">AS203_00980</name>
</gene>
<dbReference type="EMBL" id="CP013195">
    <property type="protein sequence ID" value="ALO47851.1"/>
    <property type="molecule type" value="Genomic_DNA"/>
</dbReference>
<dbReference type="Gene3D" id="3.30.420.260">
    <property type="match status" value="1"/>
</dbReference>
<dbReference type="STRING" id="76123.AS203_00980"/>
<dbReference type="AlphaFoldDB" id="A0A0S2KHP9"/>
<accession>A0A0S2KHP9</accession>
<protein>
    <recommendedName>
        <fullName evidence="3">DUF3822 domain-containing protein</fullName>
    </recommendedName>
</protein>
<dbReference type="InterPro" id="IPR024213">
    <property type="entry name" value="DUF3822"/>
</dbReference>
<reference evidence="2" key="1">
    <citation type="submission" date="2015-11" db="EMBL/GenBank/DDBJ databases">
        <authorList>
            <person name="Holder M.E."/>
            <person name="Ajami N.J."/>
            <person name="Petrosino J.F."/>
        </authorList>
    </citation>
    <scope>NUCLEOTIDE SEQUENCE [LARGE SCALE GENOMIC DNA]</scope>
    <source>
        <strain evidence="2">F0113</strain>
    </source>
</reference>
<evidence type="ECO:0000313" key="1">
    <source>
        <dbReference type="EMBL" id="ALO47851.1"/>
    </source>
</evidence>
<sequence>MQETGNNRIVKQPRITLRITENALSFAVVDTSVDAQVVFEPYIIKSGISMAANLREAFKTSELLSYDTSRAQVLLDTPVLLIPLEEFDETTSAQLYHHTFHGFEGDVILHNVLANLNAVTIFSINKDLKLVIDDHFSDVRFIALMQPVWSYLHRRSFTGMRRKLFGYFHNGKLDICSFDKNRFRFSNSFSAPHSRDAVYFLLYVWKQLALDPKRDELHIAGDIPDREWLTEALRHYLQNAYVINPTADFNRAPVTQIKGMALDIMTLFIKGR</sequence>
<evidence type="ECO:0008006" key="3">
    <source>
        <dbReference type="Google" id="ProtNLM"/>
    </source>
</evidence>
<name>A0A0S2KHP9_9BACT</name>
<proteinExistence type="predicted"/>
<dbReference type="OrthoDB" id="658622at2"/>